<keyword evidence="4 8" id="KW-0378">Hydrolase</keyword>
<keyword evidence="2" id="KW-0479">Metal-binding</keyword>
<keyword evidence="9" id="KW-1185">Reference proteome</keyword>
<dbReference type="NCBIfam" id="TIGR00488">
    <property type="entry name" value="bis(5'-nucleosyl)-tetraphosphatase (symmetrical) YqeK"/>
    <property type="match status" value="1"/>
</dbReference>
<accession>A0A0B5AMR4</accession>
<dbReference type="EC" id="3.6.1.41" evidence="1"/>
<dbReference type="BioCyc" id="JESP1508404:G14D9-11528-MONOMER"/>
<dbReference type="CDD" id="cd00077">
    <property type="entry name" value="HDc"/>
    <property type="match status" value="1"/>
</dbReference>
<dbReference type="KEGG" id="jeo:JMA_22730"/>
<comment type="catalytic activity">
    <reaction evidence="6">
        <text>P(1),P(4)-bis(5'-adenosyl) tetraphosphate + H2O = 2 ADP + 2 H(+)</text>
        <dbReference type="Rhea" id="RHEA:24252"/>
        <dbReference type="ChEBI" id="CHEBI:15377"/>
        <dbReference type="ChEBI" id="CHEBI:15378"/>
        <dbReference type="ChEBI" id="CHEBI:58141"/>
        <dbReference type="ChEBI" id="CHEBI:456216"/>
        <dbReference type="EC" id="3.6.1.41"/>
    </reaction>
</comment>
<dbReference type="SUPFAM" id="SSF109604">
    <property type="entry name" value="HD-domain/PDEase-like"/>
    <property type="match status" value="1"/>
</dbReference>
<evidence type="ECO:0000313" key="9">
    <source>
        <dbReference type="Proteomes" id="UP000031449"/>
    </source>
</evidence>
<dbReference type="PANTHER" id="PTHR35795">
    <property type="entry name" value="SLR1885 PROTEIN"/>
    <property type="match status" value="1"/>
</dbReference>
<dbReference type="SMART" id="SM00471">
    <property type="entry name" value="HDc"/>
    <property type="match status" value="1"/>
</dbReference>
<keyword evidence="5" id="KW-0408">Iron</keyword>
<reference evidence="8 9" key="1">
    <citation type="submission" date="2014-08" db="EMBL/GenBank/DDBJ databases">
        <title>Complete genome of a marine bacteria Jeotgalibacillus malaysiensis.</title>
        <authorList>
            <person name="Yaakop A.S."/>
            <person name="Chan K.-G."/>
            <person name="Goh K.M."/>
        </authorList>
    </citation>
    <scope>NUCLEOTIDE SEQUENCE [LARGE SCALE GENOMIC DNA]</scope>
    <source>
        <strain evidence="8 9">D5</strain>
    </source>
</reference>
<evidence type="ECO:0000313" key="8">
    <source>
        <dbReference type="EMBL" id="AJD91590.1"/>
    </source>
</evidence>
<name>A0A0B5AMR4_9BACL</name>
<evidence type="ECO:0000256" key="4">
    <source>
        <dbReference type="ARBA" id="ARBA00022801"/>
    </source>
</evidence>
<evidence type="ECO:0000256" key="5">
    <source>
        <dbReference type="ARBA" id="ARBA00023004"/>
    </source>
</evidence>
<dbReference type="GO" id="GO:0000166">
    <property type="term" value="F:nucleotide binding"/>
    <property type="evidence" value="ECO:0007669"/>
    <property type="project" value="UniProtKB-KW"/>
</dbReference>
<evidence type="ECO:0000259" key="7">
    <source>
        <dbReference type="PROSITE" id="PS51831"/>
    </source>
</evidence>
<dbReference type="STRING" id="1508404.JMA_22730"/>
<dbReference type="Pfam" id="PF01966">
    <property type="entry name" value="HD"/>
    <property type="match status" value="1"/>
</dbReference>
<dbReference type="InterPro" id="IPR005249">
    <property type="entry name" value="YqeK"/>
</dbReference>
<feature type="domain" description="HD" evidence="7">
    <location>
        <begin position="18"/>
        <end position="132"/>
    </location>
</feature>
<evidence type="ECO:0000256" key="6">
    <source>
        <dbReference type="ARBA" id="ARBA00049417"/>
    </source>
</evidence>
<dbReference type="Gene3D" id="1.10.3210.10">
    <property type="entry name" value="Hypothetical protein af1432"/>
    <property type="match status" value="1"/>
</dbReference>
<keyword evidence="3" id="KW-0547">Nucleotide-binding</keyword>
<dbReference type="InterPro" id="IPR003607">
    <property type="entry name" value="HD/PDEase_dom"/>
</dbReference>
<dbReference type="HOGENOM" id="CLU_089580_1_2_9"/>
<evidence type="ECO:0000256" key="3">
    <source>
        <dbReference type="ARBA" id="ARBA00022741"/>
    </source>
</evidence>
<dbReference type="GO" id="GO:0008803">
    <property type="term" value="F:bis(5'-nucleosyl)-tetraphosphatase (symmetrical) activity"/>
    <property type="evidence" value="ECO:0007669"/>
    <property type="project" value="UniProtKB-EC"/>
</dbReference>
<gene>
    <name evidence="8" type="ORF">JMA_22730</name>
</gene>
<evidence type="ECO:0000256" key="1">
    <source>
        <dbReference type="ARBA" id="ARBA00012506"/>
    </source>
</evidence>
<dbReference type="InterPro" id="IPR006674">
    <property type="entry name" value="HD_domain"/>
</dbReference>
<dbReference type="EMBL" id="CP009416">
    <property type="protein sequence ID" value="AJD91590.1"/>
    <property type="molecule type" value="Genomic_DNA"/>
</dbReference>
<dbReference type="GO" id="GO:0046872">
    <property type="term" value="F:metal ion binding"/>
    <property type="evidence" value="ECO:0007669"/>
    <property type="project" value="UniProtKB-KW"/>
</dbReference>
<dbReference type="InterPro" id="IPR051094">
    <property type="entry name" value="Diverse_Catalytic_Enzymes"/>
</dbReference>
<dbReference type="PANTHER" id="PTHR35795:SF1">
    <property type="entry name" value="BIS(5'-NUCLEOSYL)-TETRAPHOSPHATASE, SYMMETRICAL"/>
    <property type="match status" value="1"/>
</dbReference>
<sequence length="187" mass="21461">MDLEQAKRLVKEILPEKRYIHTLGVIESAQYLAEKHNVSIEDAELAAALHDMAKFHDKQEMRRVIIENNLDPVLLDFHHELWHAPVGAVFAKDKFGIINEDVLNAIKYHTTGRPQMSQLEKVIYLADYIEPGRKFSGVENVRAVAGQDLNEAMKIALKQSIEFLISKYQPVFPDTLSGYNEYVQKEK</sequence>
<protein>
    <recommendedName>
        <fullName evidence="1">bis(5'-nucleosyl)-tetraphosphatase (symmetrical)</fullName>
        <ecNumber evidence="1">3.6.1.41</ecNumber>
    </recommendedName>
</protein>
<dbReference type="OrthoDB" id="9782134at2"/>
<dbReference type="Proteomes" id="UP000031449">
    <property type="component" value="Chromosome"/>
</dbReference>
<dbReference type="AlphaFoldDB" id="A0A0B5AMR4"/>
<dbReference type="PROSITE" id="PS51831">
    <property type="entry name" value="HD"/>
    <property type="match status" value="1"/>
</dbReference>
<evidence type="ECO:0000256" key="2">
    <source>
        <dbReference type="ARBA" id="ARBA00022723"/>
    </source>
</evidence>
<proteinExistence type="predicted"/>
<organism evidence="8 9">
    <name type="scientific">Jeotgalibacillus malaysiensis</name>
    <dbReference type="NCBI Taxonomy" id="1508404"/>
    <lineage>
        <taxon>Bacteria</taxon>
        <taxon>Bacillati</taxon>
        <taxon>Bacillota</taxon>
        <taxon>Bacilli</taxon>
        <taxon>Bacillales</taxon>
        <taxon>Caryophanaceae</taxon>
        <taxon>Jeotgalibacillus</taxon>
    </lineage>
</organism>